<feature type="transmembrane region" description="Helical" evidence="1">
    <location>
        <begin position="162"/>
        <end position="195"/>
    </location>
</feature>
<dbReference type="EMBL" id="JRVC01000012">
    <property type="protein sequence ID" value="KHS45613.1"/>
    <property type="molecule type" value="Genomic_DNA"/>
</dbReference>
<feature type="domain" description="Acyltransferase 3" evidence="2">
    <location>
        <begin position="3"/>
        <end position="311"/>
    </location>
</feature>
<dbReference type="PANTHER" id="PTHR23028:SF53">
    <property type="entry name" value="ACYL_TRANSF_3 DOMAIN-CONTAINING PROTEIN"/>
    <property type="match status" value="1"/>
</dbReference>
<dbReference type="AlphaFoldDB" id="A0A0B8ZH94"/>
<keyword evidence="3" id="KW-0808">Transferase</keyword>
<dbReference type="Pfam" id="PF01757">
    <property type="entry name" value="Acyl_transf_3"/>
    <property type="match status" value="1"/>
</dbReference>
<dbReference type="Proteomes" id="UP000031338">
    <property type="component" value="Unassembled WGS sequence"/>
</dbReference>
<feature type="transmembrane region" description="Helical" evidence="1">
    <location>
        <begin position="270"/>
        <end position="293"/>
    </location>
</feature>
<reference evidence="3 4" key="1">
    <citation type="submission" date="2014-10" db="EMBL/GenBank/DDBJ databases">
        <title>Draft genome sequence of Novosphingobium subterraneum DSM 12447.</title>
        <authorList>
            <person name="Gan H.M."/>
            <person name="Gan H.Y."/>
            <person name="Savka M.A."/>
        </authorList>
    </citation>
    <scope>NUCLEOTIDE SEQUENCE [LARGE SCALE GENOMIC DNA]</scope>
    <source>
        <strain evidence="3 4">DSM 12447</strain>
    </source>
</reference>
<dbReference type="GO" id="GO:0016747">
    <property type="term" value="F:acyltransferase activity, transferring groups other than amino-acyl groups"/>
    <property type="evidence" value="ECO:0007669"/>
    <property type="project" value="InterPro"/>
</dbReference>
<keyword evidence="3" id="KW-0012">Acyltransferase</keyword>
<gene>
    <name evidence="3" type="ORF">NJ75_02632</name>
</gene>
<keyword evidence="4" id="KW-1185">Reference proteome</keyword>
<keyword evidence="1" id="KW-0472">Membrane</keyword>
<proteinExistence type="predicted"/>
<feature type="transmembrane region" description="Helical" evidence="1">
    <location>
        <begin position="299"/>
        <end position="320"/>
    </location>
</feature>
<comment type="caution">
    <text evidence="3">The sequence shown here is derived from an EMBL/GenBank/DDBJ whole genome shotgun (WGS) entry which is preliminary data.</text>
</comment>
<accession>A0A0B8ZH94</accession>
<keyword evidence="1" id="KW-1133">Transmembrane helix</keyword>
<evidence type="ECO:0000259" key="2">
    <source>
        <dbReference type="Pfam" id="PF01757"/>
    </source>
</evidence>
<feature type="transmembrane region" description="Helical" evidence="1">
    <location>
        <begin position="64"/>
        <end position="86"/>
    </location>
</feature>
<evidence type="ECO:0000313" key="3">
    <source>
        <dbReference type="EMBL" id="KHS45613.1"/>
    </source>
</evidence>
<evidence type="ECO:0000256" key="1">
    <source>
        <dbReference type="SAM" id="Phobius"/>
    </source>
</evidence>
<dbReference type="GO" id="GO:0016020">
    <property type="term" value="C:membrane"/>
    <property type="evidence" value="ECO:0007669"/>
    <property type="project" value="TreeGrafter"/>
</dbReference>
<dbReference type="InterPro" id="IPR002656">
    <property type="entry name" value="Acyl_transf_3_dom"/>
</dbReference>
<dbReference type="PATRIC" id="fig|48936.3.peg.2641"/>
<sequence>MAWWVVAGHVSLALAWKLPLIDRNTLAVDVFILLSGFVIAMLIDRKDEAYPAYIVRRAFRLFPLYLPVLAISTLLLGVQAEAWASLPPTDANLNRMALAEQAIKALPSHLFIHIPLLQGLVPLSFADNPAYTIVGQAWSISLEWQFYLLAPFLVGAMLRQRWLVAAAIVGGLLALAPLFTGAFLGAKILLFAIGIATHVSTKPGASGASAVIGLICALGAIAVDGFAQLIPLLLWAAVVFSSRQPTKSVFHLPARLLGARIPSHMGDISYSIYLLHMIPLYGIAYLCAAFGLAGTLAQAAIAVGTIVLTYLGSLATYAAIEKPGIAAGARVARGRAGTAPSV</sequence>
<evidence type="ECO:0000313" key="4">
    <source>
        <dbReference type="Proteomes" id="UP000031338"/>
    </source>
</evidence>
<dbReference type="InterPro" id="IPR050879">
    <property type="entry name" value="Acyltransferase_3"/>
</dbReference>
<keyword evidence="1" id="KW-0812">Transmembrane</keyword>
<organism evidence="3 4">
    <name type="scientific">Novosphingobium subterraneum</name>
    <dbReference type="NCBI Taxonomy" id="48936"/>
    <lineage>
        <taxon>Bacteria</taxon>
        <taxon>Pseudomonadati</taxon>
        <taxon>Pseudomonadota</taxon>
        <taxon>Alphaproteobacteria</taxon>
        <taxon>Sphingomonadales</taxon>
        <taxon>Sphingomonadaceae</taxon>
        <taxon>Novosphingobium</taxon>
    </lineage>
</organism>
<name>A0A0B8ZH94_9SPHN</name>
<dbReference type="PANTHER" id="PTHR23028">
    <property type="entry name" value="ACETYLTRANSFERASE"/>
    <property type="match status" value="1"/>
</dbReference>
<feature type="transmembrane region" description="Helical" evidence="1">
    <location>
        <begin position="207"/>
        <end position="240"/>
    </location>
</feature>
<dbReference type="GO" id="GO:0000271">
    <property type="term" value="P:polysaccharide biosynthetic process"/>
    <property type="evidence" value="ECO:0007669"/>
    <property type="project" value="TreeGrafter"/>
</dbReference>
<feature type="transmembrane region" description="Helical" evidence="1">
    <location>
        <begin position="130"/>
        <end position="150"/>
    </location>
</feature>
<protein>
    <submittedName>
        <fullName evidence="3">Acyltransferase</fullName>
    </submittedName>
</protein>
<feature type="transmembrane region" description="Helical" evidence="1">
    <location>
        <begin position="25"/>
        <end position="43"/>
    </location>
</feature>